<dbReference type="EMBL" id="CP111024">
    <property type="protein sequence ID" value="WAR23934.1"/>
    <property type="molecule type" value="Genomic_DNA"/>
</dbReference>
<feature type="non-terminal residue" evidence="5">
    <location>
        <position position="546"/>
    </location>
</feature>
<dbReference type="Gene3D" id="1.50.10.20">
    <property type="match status" value="1"/>
</dbReference>
<dbReference type="SMART" id="SM01360">
    <property type="entry name" value="A2M"/>
    <property type="match status" value="1"/>
</dbReference>
<evidence type="ECO:0000256" key="1">
    <source>
        <dbReference type="ARBA" id="ARBA00010952"/>
    </source>
</evidence>
<dbReference type="InterPro" id="IPR050473">
    <property type="entry name" value="A2M/Complement_sys"/>
</dbReference>
<evidence type="ECO:0000256" key="3">
    <source>
        <dbReference type="ARBA" id="ARBA00022900"/>
    </source>
</evidence>
<dbReference type="Gene3D" id="2.60.40.10">
    <property type="entry name" value="Immunoglobulins"/>
    <property type="match status" value="1"/>
</dbReference>
<dbReference type="Pfam" id="PF07678">
    <property type="entry name" value="TED_complement"/>
    <property type="match status" value="1"/>
</dbReference>
<dbReference type="InterPro" id="IPR011626">
    <property type="entry name" value="Alpha-macroglobulin_TED"/>
</dbReference>
<evidence type="ECO:0000313" key="5">
    <source>
        <dbReference type="EMBL" id="WAR23934.1"/>
    </source>
</evidence>
<dbReference type="Pfam" id="PF00207">
    <property type="entry name" value="A2M"/>
    <property type="match status" value="1"/>
</dbReference>
<evidence type="ECO:0000256" key="2">
    <source>
        <dbReference type="ARBA" id="ARBA00022690"/>
    </source>
</evidence>
<dbReference type="SUPFAM" id="SSF48239">
    <property type="entry name" value="Terpenoid cyclases/Protein prenyltransferases"/>
    <property type="match status" value="1"/>
</dbReference>
<reference evidence="5" key="1">
    <citation type="submission" date="2022-11" db="EMBL/GenBank/DDBJ databases">
        <title>Centuries of genome instability and evolution in soft-shell clam transmissible cancer (bioRxiv).</title>
        <authorList>
            <person name="Hart S.F.M."/>
            <person name="Yonemitsu M.A."/>
            <person name="Giersch R.M."/>
            <person name="Beal B.F."/>
            <person name="Arriagada G."/>
            <person name="Davis B.W."/>
            <person name="Ostrander E.A."/>
            <person name="Goff S.P."/>
            <person name="Metzger M.J."/>
        </authorList>
    </citation>
    <scope>NUCLEOTIDE SEQUENCE</scope>
    <source>
        <strain evidence="5">MELC-2E11</strain>
        <tissue evidence="5">Siphon/mantle</tissue>
    </source>
</reference>
<dbReference type="SUPFAM" id="SSF81296">
    <property type="entry name" value="E set domains"/>
    <property type="match status" value="1"/>
</dbReference>
<dbReference type="PANTHER" id="PTHR11412:SF166">
    <property type="entry name" value="NTR DOMAIN-CONTAINING PROTEIN"/>
    <property type="match status" value="1"/>
</dbReference>
<dbReference type="InterPro" id="IPR001599">
    <property type="entry name" value="Macroglobln_a2"/>
</dbReference>
<evidence type="ECO:0000259" key="4">
    <source>
        <dbReference type="SMART" id="SM01360"/>
    </source>
</evidence>
<feature type="domain" description="Alpha-2-macroglobulin" evidence="4">
    <location>
        <begin position="196"/>
        <end position="274"/>
    </location>
</feature>
<protein>
    <submittedName>
        <fullName evidence="5">CO4B-like protein</fullName>
    </submittedName>
</protein>
<sequence length="546" mass="61675">IFQALDSHDLGCGAGSGQTSEEIFKNAGLTILTNANADNAALTRNSDHCDKAKLRDRRSVSKLMLAERLLEWKENKLEYMNIEVDLNPRDDCMTKAMAIRRETYITHSCISSMYRFCLERLTTELTDKTAKKIMQIDPVNATIDKKNNKRTKLYLIRGKGRERRSIFPDDEQYRKDLNMLLELGHSLRVRSNFEASFFFEEHQLQDSITEWSIQAIGLSATEGACIAESVDVKTYQPFFIQLDLPYKATRFERFIIKATVFNNYDQTQSASVYLKAADGLCYGTSPGQNSPRTLVELEPNSAKTVSFSAIPLNEGIMETIQIHACLDPNNQMEACMNSPQVTADDPLHSNDRPVRTYKLHLTLPTKALIGTGTATAYIETDVMNTLKATLLDGVDKMFRLPKYNGENTMIYTAPIVYGMNYLRKTGLQTTANAEQGTTCFERSFGIPEDRRILRSMDILSNKLTAFVAKVFCQAERVVDGFVVKESLQRTLEYIANKQKGTGYFVDDKPVLYTHMQGVLGQGDRKEDPSLTSFVLIALQECPERTE</sequence>
<proteinExistence type="inferred from homology"/>
<evidence type="ECO:0000313" key="6">
    <source>
        <dbReference type="Proteomes" id="UP001164746"/>
    </source>
</evidence>
<dbReference type="InterPro" id="IPR014756">
    <property type="entry name" value="Ig_E-set"/>
</dbReference>
<keyword evidence="2" id="KW-0646">Protease inhibitor</keyword>
<organism evidence="5 6">
    <name type="scientific">Mya arenaria</name>
    <name type="common">Soft-shell clam</name>
    <dbReference type="NCBI Taxonomy" id="6604"/>
    <lineage>
        <taxon>Eukaryota</taxon>
        <taxon>Metazoa</taxon>
        <taxon>Spiralia</taxon>
        <taxon>Lophotrochozoa</taxon>
        <taxon>Mollusca</taxon>
        <taxon>Bivalvia</taxon>
        <taxon>Autobranchia</taxon>
        <taxon>Heteroconchia</taxon>
        <taxon>Euheterodonta</taxon>
        <taxon>Imparidentia</taxon>
        <taxon>Neoheterodontei</taxon>
        <taxon>Myida</taxon>
        <taxon>Myoidea</taxon>
        <taxon>Myidae</taxon>
        <taxon>Mya</taxon>
    </lineage>
</organism>
<dbReference type="InterPro" id="IPR008930">
    <property type="entry name" value="Terpenoid_cyclase/PrenylTrfase"/>
</dbReference>
<comment type="similarity">
    <text evidence="1">Belongs to the protease inhibitor I39 (alpha-2-macroglobulin) family.</text>
</comment>
<keyword evidence="6" id="KW-1185">Reference proteome</keyword>
<accession>A0ABY7FS09</accession>
<dbReference type="PANTHER" id="PTHR11412">
    <property type="entry name" value="MACROGLOBULIN / COMPLEMENT"/>
    <property type="match status" value="1"/>
</dbReference>
<dbReference type="Gene3D" id="2.20.130.20">
    <property type="match status" value="1"/>
</dbReference>
<dbReference type="InterPro" id="IPR013783">
    <property type="entry name" value="Ig-like_fold"/>
</dbReference>
<keyword evidence="3" id="KW-0722">Serine protease inhibitor</keyword>
<dbReference type="Gene3D" id="6.10.270.10">
    <property type="match status" value="1"/>
</dbReference>
<name>A0ABY7FS09_MYAAR</name>
<gene>
    <name evidence="5" type="ORF">MAR_037603</name>
</gene>
<feature type="non-terminal residue" evidence="5">
    <location>
        <position position="1"/>
    </location>
</feature>
<dbReference type="Proteomes" id="UP001164746">
    <property type="component" value="Chromosome 13"/>
</dbReference>